<dbReference type="Proteomes" id="UP001458946">
    <property type="component" value="Unassembled WGS sequence"/>
</dbReference>
<organism evidence="1 2">
    <name type="scientific">Deinococcus xinjiangensis</name>
    <dbReference type="NCBI Taxonomy" id="457454"/>
    <lineage>
        <taxon>Bacteria</taxon>
        <taxon>Thermotogati</taxon>
        <taxon>Deinococcota</taxon>
        <taxon>Deinococci</taxon>
        <taxon>Deinococcales</taxon>
        <taxon>Deinococcaceae</taxon>
        <taxon>Deinococcus</taxon>
    </lineage>
</organism>
<comment type="caution">
    <text evidence="1">The sequence shown here is derived from an EMBL/GenBank/DDBJ whole genome shotgun (WGS) entry which is preliminary data.</text>
</comment>
<reference evidence="1 2" key="1">
    <citation type="submission" date="2024-02" db="EMBL/GenBank/DDBJ databases">
        <title>Deinococcus xinjiangensis NBRC 107630.</title>
        <authorList>
            <person name="Ichikawa N."/>
            <person name="Katano-Makiyama Y."/>
            <person name="Hidaka K."/>
        </authorList>
    </citation>
    <scope>NUCLEOTIDE SEQUENCE [LARGE SCALE GENOMIC DNA]</scope>
    <source>
        <strain evidence="1 2">NBRC 107630</strain>
    </source>
</reference>
<evidence type="ECO:0000313" key="1">
    <source>
        <dbReference type="EMBL" id="GAA5503132.1"/>
    </source>
</evidence>
<accession>A0ABP9VD25</accession>
<dbReference type="EMBL" id="BAABRN010000038">
    <property type="protein sequence ID" value="GAA5503132.1"/>
    <property type="molecule type" value="Genomic_DNA"/>
</dbReference>
<proteinExistence type="predicted"/>
<keyword evidence="2" id="KW-1185">Reference proteome</keyword>
<protein>
    <submittedName>
        <fullName evidence="1">Uncharacterized protein</fullName>
    </submittedName>
</protein>
<evidence type="ECO:0000313" key="2">
    <source>
        <dbReference type="Proteomes" id="UP001458946"/>
    </source>
</evidence>
<dbReference type="RefSeq" id="WP_353543104.1">
    <property type="nucleotide sequence ID" value="NZ_BAABRN010000038.1"/>
</dbReference>
<gene>
    <name evidence="1" type="ORF">Dxin01_02881</name>
</gene>
<sequence>MKIIKGWYQLWSDRLGDFVSDAHFDYQSAAYLEEVKQALSQDILRHDEYVKEIYPDEMGVEELHHFRSTGLDAVWSSYWVARLAIEDIRWVKVNLCITTEVGA</sequence>
<name>A0ABP9VD25_9DEIO</name>